<keyword evidence="2" id="KW-0479">Metal-binding</keyword>
<protein>
    <recommendedName>
        <fullName evidence="11">C2H2-type domain-containing protein</fullName>
    </recommendedName>
</protein>
<feature type="region of interest" description="Disordered" evidence="9">
    <location>
        <begin position="241"/>
        <end position="274"/>
    </location>
</feature>
<comment type="subcellular location">
    <subcellularLocation>
        <location evidence="1">Nucleus</location>
    </subcellularLocation>
</comment>
<feature type="compositionally biased region" description="Polar residues" evidence="9">
    <location>
        <begin position="208"/>
        <end position="222"/>
    </location>
</feature>
<dbReference type="PANTHER" id="PTHR46179:SF13">
    <property type="entry name" value="C2H2-TYPE DOMAIN-CONTAINING PROTEIN"/>
    <property type="match status" value="1"/>
</dbReference>
<dbReference type="InterPro" id="IPR036236">
    <property type="entry name" value="Znf_C2H2_sf"/>
</dbReference>
<dbReference type="GO" id="GO:0006357">
    <property type="term" value="P:regulation of transcription by RNA polymerase II"/>
    <property type="evidence" value="ECO:0007669"/>
    <property type="project" value="TreeGrafter"/>
</dbReference>
<dbReference type="PANTHER" id="PTHR46179">
    <property type="entry name" value="ZINC FINGER PROTEIN"/>
    <property type="match status" value="1"/>
</dbReference>
<evidence type="ECO:0000256" key="2">
    <source>
        <dbReference type="ARBA" id="ARBA00022723"/>
    </source>
</evidence>
<proteinExistence type="predicted"/>
<name>A0A1Y1ZPI1_9PLEO</name>
<feature type="compositionally biased region" description="Low complexity" evidence="9">
    <location>
        <begin position="252"/>
        <end position="265"/>
    </location>
</feature>
<dbReference type="GO" id="GO:0005634">
    <property type="term" value="C:nucleus"/>
    <property type="evidence" value="ECO:0007669"/>
    <property type="project" value="UniProtKB-SubCell"/>
</dbReference>
<keyword evidence="10" id="KW-0472">Membrane</keyword>
<dbReference type="GO" id="GO:0008270">
    <property type="term" value="F:zinc ion binding"/>
    <property type="evidence" value="ECO:0007669"/>
    <property type="project" value="UniProtKB-KW"/>
</dbReference>
<accession>A0A1Y1ZPI1</accession>
<keyword evidence="7" id="KW-0539">Nucleus</keyword>
<keyword evidence="10" id="KW-1133">Transmembrane helix</keyword>
<feature type="region of interest" description="Disordered" evidence="9">
    <location>
        <begin position="326"/>
        <end position="361"/>
    </location>
</feature>
<keyword evidence="4" id="KW-0862">Zinc</keyword>
<dbReference type="PROSITE" id="PS00028">
    <property type="entry name" value="ZINC_FINGER_C2H2_1"/>
    <property type="match status" value="1"/>
</dbReference>
<dbReference type="SMART" id="SM00355">
    <property type="entry name" value="ZnF_C2H2"/>
    <property type="match status" value="3"/>
</dbReference>
<evidence type="ECO:0000313" key="12">
    <source>
        <dbReference type="EMBL" id="ORY11907.1"/>
    </source>
</evidence>
<evidence type="ECO:0000256" key="6">
    <source>
        <dbReference type="ARBA" id="ARBA00023163"/>
    </source>
</evidence>
<keyword evidence="13" id="KW-1185">Reference proteome</keyword>
<evidence type="ECO:0000256" key="4">
    <source>
        <dbReference type="ARBA" id="ARBA00022833"/>
    </source>
</evidence>
<dbReference type="InterPro" id="IPR051061">
    <property type="entry name" value="Zinc_finger_trans_reg"/>
</dbReference>
<evidence type="ECO:0000256" key="10">
    <source>
        <dbReference type="SAM" id="Phobius"/>
    </source>
</evidence>
<keyword evidence="6" id="KW-0804">Transcription</keyword>
<dbReference type="InterPro" id="IPR013087">
    <property type="entry name" value="Znf_C2H2_type"/>
</dbReference>
<dbReference type="OrthoDB" id="3798762at2759"/>
<feature type="domain" description="C2H2-type" evidence="11">
    <location>
        <begin position="416"/>
        <end position="446"/>
    </location>
</feature>
<feature type="compositionally biased region" description="Polar residues" evidence="9">
    <location>
        <begin position="332"/>
        <end position="345"/>
    </location>
</feature>
<organism evidence="12 13">
    <name type="scientific">Clohesyomyces aquaticus</name>
    <dbReference type="NCBI Taxonomy" id="1231657"/>
    <lineage>
        <taxon>Eukaryota</taxon>
        <taxon>Fungi</taxon>
        <taxon>Dikarya</taxon>
        <taxon>Ascomycota</taxon>
        <taxon>Pezizomycotina</taxon>
        <taxon>Dothideomycetes</taxon>
        <taxon>Pleosporomycetidae</taxon>
        <taxon>Pleosporales</taxon>
        <taxon>Lindgomycetaceae</taxon>
        <taxon>Clohesyomyces</taxon>
    </lineage>
</organism>
<evidence type="ECO:0000256" key="3">
    <source>
        <dbReference type="ARBA" id="ARBA00022771"/>
    </source>
</evidence>
<dbReference type="Pfam" id="PF00096">
    <property type="entry name" value="zf-C2H2"/>
    <property type="match status" value="2"/>
</dbReference>
<reference evidence="12 13" key="1">
    <citation type="submission" date="2016-07" db="EMBL/GenBank/DDBJ databases">
        <title>Pervasive Adenine N6-methylation of Active Genes in Fungi.</title>
        <authorList>
            <consortium name="DOE Joint Genome Institute"/>
            <person name="Mondo S.J."/>
            <person name="Dannebaum R.O."/>
            <person name="Kuo R.C."/>
            <person name="Labutti K."/>
            <person name="Haridas S."/>
            <person name="Kuo A."/>
            <person name="Salamov A."/>
            <person name="Ahrendt S.R."/>
            <person name="Lipzen A."/>
            <person name="Sullivan W."/>
            <person name="Andreopoulos W.B."/>
            <person name="Clum A."/>
            <person name="Lindquist E."/>
            <person name="Daum C."/>
            <person name="Ramamoorthy G.K."/>
            <person name="Gryganskyi A."/>
            <person name="Culley D."/>
            <person name="Magnuson J.K."/>
            <person name="James T.Y."/>
            <person name="O'Malley M.A."/>
            <person name="Stajich J.E."/>
            <person name="Spatafora J.W."/>
            <person name="Visel A."/>
            <person name="Grigoriev I.V."/>
        </authorList>
    </citation>
    <scope>NUCLEOTIDE SEQUENCE [LARGE SCALE GENOMIC DNA]</scope>
    <source>
        <strain evidence="12 13">CBS 115471</strain>
    </source>
</reference>
<evidence type="ECO:0000256" key="1">
    <source>
        <dbReference type="ARBA" id="ARBA00004123"/>
    </source>
</evidence>
<dbReference type="Gene3D" id="3.30.160.60">
    <property type="entry name" value="Classic Zinc Finger"/>
    <property type="match status" value="1"/>
</dbReference>
<dbReference type="SUPFAM" id="SSF57667">
    <property type="entry name" value="beta-beta-alpha zinc fingers"/>
    <property type="match status" value="1"/>
</dbReference>
<comment type="caution">
    <text evidence="12">The sequence shown here is derived from an EMBL/GenBank/DDBJ whole genome shotgun (WGS) entry which is preliminary data.</text>
</comment>
<sequence length="485" mass="51847">MESQTLTTLLRARTTGPASQTSLPSSTSTQSGLSPAAIIGIAVSVAVVVAAIVIFICGFASGRRARLVAPPPSVPELDTPLPSAHERGEKPITADRVLGIDKRAYLNNLPASFNSSAASDLAVNPTIVPPDKAYLERRKLGDDDHTIRPGDAEHGPNPVIHAHLLPIYSAYDRGPSGLIDPPKSSSSGLHIFSRYPTNDEAGPWHSLSRGSPSADTNPSWNMQQLGPVQQALEKVRTLSDDGWESELGSGRTSEASSSTPATSVSLVDSEDPLTTSKTIQKGKAAVGTADDVGLYAPKTELTGVPPLPSMVECRPFIAQDTPGPIGLGPNAAGNTPTMGGSSSPVSRCESDSPGRDTSEPSQLNIEFAVPNPNTAALAMMSSATMETAYSCPECELRFRTPGQRNKHINRKHRRRYTCPVESCEKAFSLNADLERHKRALHREELGISSTVLKCPNWSCLSPEKIYTRKDNLNRHVRRCRDGNPG</sequence>
<evidence type="ECO:0000313" key="13">
    <source>
        <dbReference type="Proteomes" id="UP000193144"/>
    </source>
</evidence>
<feature type="region of interest" description="Disordered" evidence="9">
    <location>
        <begin position="1"/>
        <end position="31"/>
    </location>
</feature>
<keyword evidence="5" id="KW-0805">Transcription regulation</keyword>
<evidence type="ECO:0000256" key="5">
    <source>
        <dbReference type="ARBA" id="ARBA00023015"/>
    </source>
</evidence>
<evidence type="ECO:0000256" key="8">
    <source>
        <dbReference type="PROSITE-ProRule" id="PRU00042"/>
    </source>
</evidence>
<keyword evidence="3 8" id="KW-0863">Zinc-finger</keyword>
<feature type="transmembrane region" description="Helical" evidence="10">
    <location>
        <begin position="36"/>
        <end position="60"/>
    </location>
</feature>
<evidence type="ECO:0000259" key="11">
    <source>
        <dbReference type="PROSITE" id="PS50157"/>
    </source>
</evidence>
<dbReference type="EMBL" id="MCFA01000056">
    <property type="protein sequence ID" value="ORY11907.1"/>
    <property type="molecule type" value="Genomic_DNA"/>
</dbReference>
<evidence type="ECO:0000256" key="9">
    <source>
        <dbReference type="SAM" id="MobiDB-lite"/>
    </source>
</evidence>
<gene>
    <name evidence="12" type="ORF">BCR34DRAFT_587590</name>
</gene>
<dbReference type="AlphaFoldDB" id="A0A1Y1ZPI1"/>
<feature type="region of interest" description="Disordered" evidence="9">
    <location>
        <begin position="200"/>
        <end position="222"/>
    </location>
</feature>
<keyword evidence="10" id="KW-0812">Transmembrane</keyword>
<evidence type="ECO:0000256" key="7">
    <source>
        <dbReference type="ARBA" id="ARBA00023242"/>
    </source>
</evidence>
<feature type="compositionally biased region" description="Basic and acidic residues" evidence="9">
    <location>
        <begin position="348"/>
        <end position="358"/>
    </location>
</feature>
<dbReference type="Proteomes" id="UP000193144">
    <property type="component" value="Unassembled WGS sequence"/>
</dbReference>
<dbReference type="PROSITE" id="PS50157">
    <property type="entry name" value="ZINC_FINGER_C2H2_2"/>
    <property type="match status" value="1"/>
</dbReference>